<organism evidence="4 5">
    <name type="scientific">Phyllachora maydis</name>
    <dbReference type="NCBI Taxonomy" id="1825666"/>
    <lineage>
        <taxon>Eukaryota</taxon>
        <taxon>Fungi</taxon>
        <taxon>Dikarya</taxon>
        <taxon>Ascomycota</taxon>
        <taxon>Pezizomycotina</taxon>
        <taxon>Sordariomycetes</taxon>
        <taxon>Sordariomycetidae</taxon>
        <taxon>Phyllachorales</taxon>
        <taxon>Phyllachoraceae</taxon>
        <taxon>Phyllachora</taxon>
    </lineage>
</organism>
<keyword evidence="5" id="KW-1185">Reference proteome</keyword>
<dbReference type="EMBL" id="JAQQPM010000005">
    <property type="protein sequence ID" value="KAK2072082.1"/>
    <property type="molecule type" value="Genomic_DNA"/>
</dbReference>
<gene>
    <name evidence="4" type="ORF">P8C59_006458</name>
</gene>
<name>A0AAD9I863_9PEZI</name>
<feature type="transmembrane region" description="Helical" evidence="3">
    <location>
        <begin position="59"/>
        <end position="80"/>
    </location>
</feature>
<sequence length="412" mass="45916">MQPTRPDDWEPQAIPYTNSDDEDANDNLHDHLNPGTAAQHCPVRPRNVTTPAASLGRGFHTLVITLFSWAACALLVLAVADIVHQALTWTVPPRNPADADAAARLGTAVGAVLRNADPVCTGHANDGACPSYPAMLQLLQRTHELLSFPRSQLQHDYQTWLVAKTLPKRDDIADVINGYHAYYTAVWDEVTDLAWRGAAADAARAHYRTLVAAAAGPKYFVPYYAGEPALWLLQRRQVHTQLQQDEMELEHERRPLTAGMGDGEVDGNDNGSSAQYHKQFIQQLAVMCSAPETGTHDLFPASDGDAEGTATAVCVDVDRGRTAVRPRPDRLIPWLADLGHDHDQSLRPTPDYYTLKQFIKETTSGVELACWRLSEFADRMERQTRHERARMRAKLEAARRARQEVRKIWALE</sequence>
<evidence type="ECO:0000313" key="5">
    <source>
        <dbReference type="Proteomes" id="UP001217918"/>
    </source>
</evidence>
<keyword evidence="1" id="KW-0175">Coiled coil</keyword>
<accession>A0AAD9I863</accession>
<comment type="caution">
    <text evidence="4">The sequence shown here is derived from an EMBL/GenBank/DDBJ whole genome shotgun (WGS) entry which is preliminary data.</text>
</comment>
<dbReference type="AlphaFoldDB" id="A0AAD9I863"/>
<reference evidence="4" key="1">
    <citation type="journal article" date="2023" name="Mol. Plant Microbe Interact.">
        <title>Elucidating the Obligate Nature and Biological Capacity of an Invasive Fungal Corn Pathogen.</title>
        <authorList>
            <person name="MacCready J.S."/>
            <person name="Roggenkamp E.M."/>
            <person name="Gdanetz K."/>
            <person name="Chilvers M.I."/>
        </authorList>
    </citation>
    <scope>NUCLEOTIDE SEQUENCE</scope>
    <source>
        <strain evidence="4">PM02</strain>
    </source>
</reference>
<protein>
    <submittedName>
        <fullName evidence="4">Uncharacterized protein</fullName>
    </submittedName>
</protein>
<feature type="coiled-coil region" evidence="1">
    <location>
        <begin position="381"/>
        <end position="408"/>
    </location>
</feature>
<evidence type="ECO:0000256" key="3">
    <source>
        <dbReference type="SAM" id="Phobius"/>
    </source>
</evidence>
<evidence type="ECO:0000256" key="2">
    <source>
        <dbReference type="SAM" id="MobiDB-lite"/>
    </source>
</evidence>
<proteinExistence type="predicted"/>
<keyword evidence="3" id="KW-0812">Transmembrane</keyword>
<dbReference type="Proteomes" id="UP001217918">
    <property type="component" value="Unassembled WGS sequence"/>
</dbReference>
<feature type="region of interest" description="Disordered" evidence="2">
    <location>
        <begin position="1"/>
        <end position="45"/>
    </location>
</feature>
<evidence type="ECO:0000256" key="1">
    <source>
        <dbReference type="SAM" id="Coils"/>
    </source>
</evidence>
<keyword evidence="3" id="KW-1133">Transmembrane helix</keyword>
<evidence type="ECO:0000313" key="4">
    <source>
        <dbReference type="EMBL" id="KAK2072082.1"/>
    </source>
</evidence>
<keyword evidence="3" id="KW-0472">Membrane</keyword>